<reference evidence="1 2" key="1">
    <citation type="journal article" date="2014" name="PLoS Genet.">
        <title>The Genome of Spironucleus salmonicida Highlights a Fish Pathogen Adapted to Fluctuating Environments.</title>
        <authorList>
            <person name="Xu F."/>
            <person name="Jerlstrom-Hultqvist J."/>
            <person name="Einarsson E."/>
            <person name="Astvaldsson A."/>
            <person name="Svard S.G."/>
            <person name="Andersson J.O."/>
        </authorList>
    </citation>
    <scope>NUCLEOTIDE SEQUENCE</scope>
    <source>
        <strain evidence="2">ATCC 50377</strain>
    </source>
</reference>
<protein>
    <submittedName>
        <fullName evidence="1">Uncharacterized protein</fullName>
    </submittedName>
</protein>
<dbReference type="AlphaFoldDB" id="V6LLT9"/>
<evidence type="ECO:0000313" key="2">
    <source>
        <dbReference type="EMBL" id="KAH0575530.1"/>
    </source>
</evidence>
<dbReference type="Proteomes" id="UP000018208">
    <property type="component" value="Unassembled WGS sequence"/>
</dbReference>
<evidence type="ECO:0000313" key="3">
    <source>
        <dbReference type="Proteomes" id="UP000018208"/>
    </source>
</evidence>
<name>V6LLT9_9EUKA</name>
<sequence>MQSVIFEQGQNVCIADLPEPFYTHPQLLDQSQILASTTSGDSFLVTKTETYQLKWLLTTNSVFFFKDNRVSNKLDKYLEFTKVKPNLFQIQSRPRSEFICSDYEYYQFLAIQNLNFSPSIGQISQILARYFQAETNIEIVIQQLEEVFENVNFDGQIAYLLDQVDNVSFNYENQLQSNMKLTSDYITFTPLKIVSSILYDFSCKNKIFSFQQIQTFYDNLNIPISLSLKAVQLDYDEEFLVNNQLSFKYFKQVIKFTYDKNWGCAIPQNSCIQSQVIFFQRDLLPFSFKKRVYFLFQNLDIWNFQDLLVACSDCVLDVNAELNKITYEDEFDGEKWCGIRKQYEFLK</sequence>
<dbReference type="VEuPathDB" id="GiardiaDB:SS50377_23165"/>
<dbReference type="EMBL" id="KI546168">
    <property type="protein sequence ID" value="EST41659.1"/>
    <property type="molecule type" value="Genomic_DNA"/>
</dbReference>
<reference evidence="2" key="2">
    <citation type="submission" date="2020-12" db="EMBL/GenBank/DDBJ databases">
        <title>New Spironucleus salmonicida genome in near-complete chromosomes.</title>
        <authorList>
            <person name="Xu F."/>
            <person name="Kurt Z."/>
            <person name="Jimenez-Gonzalez A."/>
            <person name="Astvaldsson A."/>
            <person name="Andersson J.O."/>
            <person name="Svard S.G."/>
        </authorList>
    </citation>
    <scope>NUCLEOTIDE SEQUENCE</scope>
    <source>
        <strain evidence="2">ATCC 50377</strain>
    </source>
</reference>
<evidence type="ECO:0000313" key="1">
    <source>
        <dbReference type="EMBL" id="EST41659.1"/>
    </source>
</evidence>
<dbReference type="EMBL" id="AUWU02000003">
    <property type="protein sequence ID" value="KAH0575530.1"/>
    <property type="molecule type" value="Genomic_DNA"/>
</dbReference>
<proteinExistence type="predicted"/>
<accession>V6LLT9</accession>
<organism evidence="1">
    <name type="scientific">Spironucleus salmonicida</name>
    <dbReference type="NCBI Taxonomy" id="348837"/>
    <lineage>
        <taxon>Eukaryota</taxon>
        <taxon>Metamonada</taxon>
        <taxon>Diplomonadida</taxon>
        <taxon>Hexamitidae</taxon>
        <taxon>Hexamitinae</taxon>
        <taxon>Spironucleus</taxon>
    </lineage>
</organism>
<keyword evidence="3" id="KW-1185">Reference proteome</keyword>
<gene>
    <name evidence="1" type="ORF">SS50377_18746</name>
    <name evidence="2" type="ORF">SS50377_23165</name>
</gene>